<dbReference type="Proteomes" id="UP001443563">
    <property type="component" value="Unassembled WGS sequence"/>
</dbReference>
<evidence type="ECO:0000313" key="2">
    <source>
        <dbReference type="EMBL" id="KAL0518537.1"/>
    </source>
</evidence>
<proteinExistence type="predicted"/>
<name>A0AAW3B9F0_9TRYP</name>
<dbReference type="AlphaFoldDB" id="A0AAW3B9F0"/>
<dbReference type="EMBL" id="JBAMZM010000036">
    <property type="protein sequence ID" value="KAL0495575.1"/>
    <property type="molecule type" value="Genomic_DNA"/>
</dbReference>
<evidence type="ECO:0000313" key="3">
    <source>
        <dbReference type="Proteomes" id="UP001443563"/>
    </source>
</evidence>
<dbReference type="Proteomes" id="UP001500493">
    <property type="component" value="Unassembled WGS sequence"/>
</dbReference>
<keyword evidence="3" id="KW-1185">Reference proteome</keyword>
<comment type="caution">
    <text evidence="2">The sequence shown here is derived from an EMBL/GenBank/DDBJ whole genome shotgun (WGS) entry which is preliminary data.</text>
</comment>
<gene>
    <name evidence="1" type="ORF">Q4I29_007606</name>
    <name evidence="2" type="ORF">Q4I32_007665</name>
</gene>
<evidence type="ECO:0000313" key="4">
    <source>
        <dbReference type="Proteomes" id="UP001500493"/>
    </source>
</evidence>
<organism evidence="2 4">
    <name type="scientific">Leishmania shawi</name>
    <dbReference type="NCBI Taxonomy" id="5680"/>
    <lineage>
        <taxon>Eukaryota</taxon>
        <taxon>Discoba</taxon>
        <taxon>Euglenozoa</taxon>
        <taxon>Kinetoplastea</taxon>
        <taxon>Metakinetoplastina</taxon>
        <taxon>Trypanosomatida</taxon>
        <taxon>Trypanosomatidae</taxon>
        <taxon>Leishmaniinae</taxon>
        <taxon>Leishmania</taxon>
        <taxon>Leishmania guyanensis species complex</taxon>
    </lineage>
</organism>
<evidence type="ECO:0000313" key="1">
    <source>
        <dbReference type="EMBL" id="KAL0495575.1"/>
    </source>
</evidence>
<sequence>MIPTATPDTYTFRPCLFALDGPTPAEVDQLRQAMQPPLRLEVHHCIQARDRLLTTTTTIGESMQANRVKSLKHTELNEERR</sequence>
<protein>
    <submittedName>
        <fullName evidence="2">Uncharacterized protein</fullName>
    </submittedName>
</protein>
<accession>A0AAW3B9F0</accession>
<dbReference type="EMBL" id="JBAMZJ010000036">
    <property type="protein sequence ID" value="KAL0518537.1"/>
    <property type="molecule type" value="Genomic_DNA"/>
</dbReference>
<reference evidence="2 3" key="1">
    <citation type="submission" date="2024-02" db="EMBL/GenBank/DDBJ databases">
        <title>FIRST GENOME SEQUENCES OF Leishmania (Viannia) shawi, Leishmania (Viannia) lindenbergi AND Leishmania (Viannia) utingensis.</title>
        <authorList>
            <person name="Resadore F."/>
            <person name="Custodio M.G.F."/>
            <person name="Boite M.C."/>
            <person name="Cupolillo E."/>
            <person name="Ferreira G.E.M."/>
        </authorList>
    </citation>
    <scope>NUCLEOTIDE SEQUENCE</scope>
    <source>
        <strain evidence="1 3">MCEB/BR/1984/M8408</strain>
        <strain evidence="2">MHOM/BR/2013/18 LTA MLF</strain>
    </source>
</reference>